<dbReference type="Gene3D" id="1.25.40.10">
    <property type="entry name" value="Tetratricopeptide repeat domain"/>
    <property type="match status" value="3"/>
</dbReference>
<evidence type="ECO:0000256" key="2">
    <source>
        <dbReference type="SAM" id="SignalP"/>
    </source>
</evidence>
<dbReference type="PROSITE" id="PS51257">
    <property type="entry name" value="PROKAR_LIPOPROTEIN"/>
    <property type="match status" value="1"/>
</dbReference>
<feature type="signal peptide" evidence="2">
    <location>
        <begin position="1"/>
        <end position="22"/>
    </location>
</feature>
<feature type="chain" id="PRO_5046671569" description="Tetratricopeptide repeat protein" evidence="2">
    <location>
        <begin position="23"/>
        <end position="425"/>
    </location>
</feature>
<dbReference type="PROSITE" id="PS50005">
    <property type="entry name" value="TPR"/>
    <property type="match status" value="1"/>
</dbReference>
<dbReference type="EMBL" id="JBEXAE010000007">
    <property type="protein sequence ID" value="MET6991722.1"/>
    <property type="molecule type" value="Genomic_DNA"/>
</dbReference>
<comment type="caution">
    <text evidence="3">The sequence shown here is derived from an EMBL/GenBank/DDBJ whole genome shotgun (WGS) entry which is preliminary data.</text>
</comment>
<dbReference type="SUPFAM" id="SSF48452">
    <property type="entry name" value="TPR-like"/>
    <property type="match status" value="2"/>
</dbReference>
<dbReference type="RefSeq" id="WP_354616267.1">
    <property type="nucleotide sequence ID" value="NZ_JBEXAE010000007.1"/>
</dbReference>
<gene>
    <name evidence="3" type="ORF">ABXZ36_13810</name>
</gene>
<dbReference type="InterPro" id="IPR019734">
    <property type="entry name" value="TPR_rpt"/>
</dbReference>
<evidence type="ECO:0000313" key="4">
    <source>
        <dbReference type="Proteomes" id="UP001549799"/>
    </source>
</evidence>
<organism evidence="3 4">
    <name type="scientific">Sediminicola arcticus</name>
    <dbReference type="NCBI Taxonomy" id="1574308"/>
    <lineage>
        <taxon>Bacteria</taxon>
        <taxon>Pseudomonadati</taxon>
        <taxon>Bacteroidota</taxon>
        <taxon>Flavobacteriia</taxon>
        <taxon>Flavobacteriales</taxon>
        <taxon>Flavobacteriaceae</taxon>
        <taxon>Sediminicola</taxon>
    </lineage>
</organism>
<accession>A0ABV2SX40</accession>
<protein>
    <recommendedName>
        <fullName evidence="5">Tetratricopeptide repeat protein</fullName>
    </recommendedName>
</protein>
<dbReference type="InterPro" id="IPR011990">
    <property type="entry name" value="TPR-like_helical_dom_sf"/>
</dbReference>
<keyword evidence="2" id="KW-0732">Signal</keyword>
<dbReference type="Pfam" id="PF13181">
    <property type="entry name" value="TPR_8"/>
    <property type="match status" value="1"/>
</dbReference>
<proteinExistence type="predicted"/>
<sequence length="425" mass="48866">MKYLFLFVPLLILFSCQNSEQAQVTNQKDYNKFLVSSPSRTTSKYYELWNSKIKPDSMQLTSFGIVAGEYNRYFQNTGDITYLKKAEQALEKAVEIAAIGKAGYERALARNYISQHRFREALTLAEDARKWGSGVEDTQSLLFDIHMELGNYSKAEQYLDSIKNMSQFGYLIRAAKWNDYKGDLDTTIRFMEMAKQKAENSKNSALMLWSYTNIADYYGHAGKIKESYDYYLKSLQLDPRSAYAKKGIAWIVFSHEKNPEEALRILDSVTKNYSAPDYYLLKSEIAAFQKNELESLANLDKYYMAMQNPSYGDMYNAYNASLYLEQTGQYEKALMIAEKEVENRPTPHSYDLLAYGYLKIGKKDKALQVVEDYIEGKTFEPNILYHAAEIYKANGRMSKVVELKKELSGAAYELGPDMASRITKL</sequence>
<dbReference type="Proteomes" id="UP001549799">
    <property type="component" value="Unassembled WGS sequence"/>
</dbReference>
<evidence type="ECO:0000256" key="1">
    <source>
        <dbReference type="PROSITE-ProRule" id="PRU00339"/>
    </source>
</evidence>
<keyword evidence="4" id="KW-1185">Reference proteome</keyword>
<keyword evidence="1" id="KW-0802">TPR repeat</keyword>
<feature type="repeat" description="TPR" evidence="1">
    <location>
        <begin position="208"/>
        <end position="241"/>
    </location>
</feature>
<name>A0ABV2SX40_9FLAO</name>
<evidence type="ECO:0000313" key="3">
    <source>
        <dbReference type="EMBL" id="MET6991722.1"/>
    </source>
</evidence>
<evidence type="ECO:0008006" key="5">
    <source>
        <dbReference type="Google" id="ProtNLM"/>
    </source>
</evidence>
<reference evidence="3 4" key="1">
    <citation type="submission" date="2024-07" db="EMBL/GenBank/DDBJ databases">
        <title>The genome sequence of type strain Sediminicola arcticus GDMCC 1.2805.</title>
        <authorList>
            <person name="Liu Y."/>
        </authorList>
    </citation>
    <scope>NUCLEOTIDE SEQUENCE [LARGE SCALE GENOMIC DNA]</scope>
    <source>
        <strain evidence="3 4">GDMCC 1.2805</strain>
    </source>
</reference>
<dbReference type="PANTHER" id="PTHR12558">
    <property type="entry name" value="CELL DIVISION CYCLE 16,23,27"/>
    <property type="match status" value="1"/>
</dbReference>
<dbReference type="PANTHER" id="PTHR12558:SF13">
    <property type="entry name" value="CELL DIVISION CYCLE PROTEIN 27 HOMOLOG"/>
    <property type="match status" value="1"/>
</dbReference>